<comment type="caution">
    <text evidence="11">The sequence shown here is derived from an EMBL/GenBank/DDBJ whole genome shotgun (WGS) entry which is preliminary data.</text>
</comment>
<dbReference type="SMART" id="SM00361">
    <property type="entry name" value="RRM_1"/>
    <property type="match status" value="1"/>
</dbReference>
<evidence type="ECO:0000256" key="4">
    <source>
        <dbReference type="ARBA" id="ARBA00022884"/>
    </source>
</evidence>
<dbReference type="PROSITE" id="PS50102">
    <property type="entry name" value="RRM"/>
    <property type="match status" value="3"/>
</dbReference>
<dbReference type="SMART" id="SM00360">
    <property type="entry name" value="RRM"/>
    <property type="match status" value="3"/>
</dbReference>
<dbReference type="InterPro" id="IPR035979">
    <property type="entry name" value="RBD_domain_sf"/>
</dbReference>
<dbReference type="Gene3D" id="3.30.70.330">
    <property type="match status" value="3"/>
</dbReference>
<evidence type="ECO:0000256" key="2">
    <source>
        <dbReference type="ARBA" id="ARBA00022664"/>
    </source>
</evidence>
<dbReference type="GO" id="GO:0003723">
    <property type="term" value="F:RNA binding"/>
    <property type="evidence" value="ECO:0007669"/>
    <property type="project" value="UniProtKB-UniRule"/>
</dbReference>
<evidence type="ECO:0000259" key="10">
    <source>
        <dbReference type="PROSITE" id="PS50102"/>
    </source>
</evidence>
<feature type="compositionally biased region" description="Basic residues" evidence="9">
    <location>
        <begin position="29"/>
        <end position="41"/>
    </location>
</feature>
<sequence>MSDGRLQSSRDYDSRDRRRDRDRDGDRRDRRRSRSPHHRSRRDGPDVDSYASSRDYREREREDRYGGRRDGGRDWGRDRGSARRDARRDDDGDRRRDRRDREDLFADRRPPRSDGREHDRRPDRGDRGRDRDDMRQLERQAARMSASPPRKPKEPTPDLTDVVPVLERQRRLTQWDIRPAGYENVTAEQAKLSGLFPLPGAPRAQPVDPSRLKAFMDQPGNQANTSALKPSTARQSKRLLVSNLPPTATDDSLADFFNLQLNGLNVTRGVDPCISGQINKEKDFALLEFKTPEDATNALAFDGIEMEPNAMVTNGNENTAKGLQIKRPSDYIVPAVTSDGENEGGVLSDYIPDSQNKVSVIFPAYIDEDQLMELMTAFGELKALVHVRDATTQESKGIAFCEYKDSSVTKTAVEGLNGMDLGGTSIKVKLASVGISQVSGEISVNALSMVAGTARNEGENGRVLCLMNMITPEELMDPDEADEILEDVKEEVAKYGKLLEVKMPRPTGGSRQNNGIGKIYLKYEESASAAKALAALAGRKFSDRTVVATYFGEEYFDVNAW</sequence>
<feature type="domain" description="RRM" evidence="10">
    <location>
        <begin position="462"/>
        <end position="553"/>
    </location>
</feature>
<dbReference type="AlphaFoldDB" id="A0AAI8Z6C5"/>
<dbReference type="InterPro" id="IPR000504">
    <property type="entry name" value="RRM_dom"/>
</dbReference>
<feature type="domain" description="RRM" evidence="10">
    <location>
        <begin position="362"/>
        <end position="433"/>
    </location>
</feature>
<organism evidence="11 12">
    <name type="scientific">Lecanosticta acicola</name>
    <dbReference type="NCBI Taxonomy" id="111012"/>
    <lineage>
        <taxon>Eukaryota</taxon>
        <taxon>Fungi</taxon>
        <taxon>Dikarya</taxon>
        <taxon>Ascomycota</taxon>
        <taxon>Pezizomycotina</taxon>
        <taxon>Dothideomycetes</taxon>
        <taxon>Dothideomycetidae</taxon>
        <taxon>Mycosphaerellales</taxon>
        <taxon>Mycosphaerellaceae</taxon>
        <taxon>Lecanosticta</taxon>
    </lineage>
</organism>
<comment type="function">
    <text evidence="8">Necessary for the splicing of pre-mRNA.</text>
</comment>
<keyword evidence="4 7" id="KW-0694">RNA-binding</keyword>
<dbReference type="FunFam" id="3.30.70.330:FF:000097">
    <property type="entry name" value="U2 snRNP auxiliary factor large subunit"/>
    <property type="match status" value="1"/>
</dbReference>
<dbReference type="Proteomes" id="UP001296104">
    <property type="component" value="Unassembled WGS sequence"/>
</dbReference>
<evidence type="ECO:0000256" key="1">
    <source>
        <dbReference type="ARBA" id="ARBA00004123"/>
    </source>
</evidence>
<dbReference type="Pfam" id="PF00076">
    <property type="entry name" value="RRM_1"/>
    <property type="match status" value="3"/>
</dbReference>
<dbReference type="InterPro" id="IPR006529">
    <property type="entry name" value="U2AF_lg"/>
</dbReference>
<dbReference type="SUPFAM" id="SSF54928">
    <property type="entry name" value="RNA-binding domain, RBD"/>
    <property type="match status" value="2"/>
</dbReference>
<dbReference type="NCBIfam" id="TIGR01642">
    <property type="entry name" value="U2AF_lg"/>
    <property type="match status" value="1"/>
</dbReference>
<evidence type="ECO:0000256" key="5">
    <source>
        <dbReference type="ARBA" id="ARBA00023187"/>
    </source>
</evidence>
<keyword evidence="12" id="KW-1185">Reference proteome</keyword>
<gene>
    <name evidence="11" type="ORF">LECACI_7A008425</name>
</gene>
<dbReference type="GO" id="GO:0006397">
    <property type="term" value="P:mRNA processing"/>
    <property type="evidence" value="ECO:0007669"/>
    <property type="project" value="UniProtKB-KW"/>
</dbReference>
<keyword evidence="5 8" id="KW-0508">mRNA splicing</keyword>
<dbReference type="CDD" id="cd12232">
    <property type="entry name" value="RRM3_U2AF65"/>
    <property type="match status" value="1"/>
</dbReference>
<feature type="region of interest" description="Disordered" evidence="9">
    <location>
        <begin position="1"/>
        <end position="159"/>
    </location>
</feature>
<protein>
    <recommendedName>
        <fullName evidence="8">Splicing factor U2AF subunit</fullName>
    </recommendedName>
    <alternativeName>
        <fullName evidence="8">U2 snRNP auxiliary factor large subunit</fullName>
    </alternativeName>
</protein>
<accession>A0AAI8Z6C5</accession>
<evidence type="ECO:0000256" key="7">
    <source>
        <dbReference type="PROSITE-ProRule" id="PRU00176"/>
    </source>
</evidence>
<reference evidence="11" key="1">
    <citation type="submission" date="2023-11" db="EMBL/GenBank/DDBJ databases">
        <authorList>
            <person name="Alioto T."/>
            <person name="Alioto T."/>
            <person name="Gomez Garrido J."/>
        </authorList>
    </citation>
    <scope>NUCLEOTIDE SEQUENCE</scope>
</reference>
<dbReference type="GO" id="GO:0005634">
    <property type="term" value="C:nucleus"/>
    <property type="evidence" value="ECO:0007669"/>
    <property type="project" value="UniProtKB-SubCell"/>
</dbReference>
<name>A0AAI8Z6C5_9PEZI</name>
<dbReference type="InterPro" id="IPR003954">
    <property type="entry name" value="RRM_euk-type"/>
</dbReference>
<feature type="compositionally biased region" description="Basic and acidic residues" evidence="9">
    <location>
        <begin position="54"/>
        <end position="141"/>
    </location>
</feature>
<keyword evidence="3" id="KW-0677">Repeat</keyword>
<feature type="domain" description="RRM" evidence="10">
    <location>
        <begin position="237"/>
        <end position="330"/>
    </location>
</feature>
<dbReference type="GO" id="GO:0008380">
    <property type="term" value="P:RNA splicing"/>
    <property type="evidence" value="ECO:0007669"/>
    <property type="project" value="UniProtKB-KW"/>
</dbReference>
<evidence type="ECO:0000256" key="3">
    <source>
        <dbReference type="ARBA" id="ARBA00022737"/>
    </source>
</evidence>
<evidence type="ECO:0000256" key="8">
    <source>
        <dbReference type="RuleBase" id="RU364135"/>
    </source>
</evidence>
<dbReference type="EMBL" id="CAVMBE010000081">
    <property type="protein sequence ID" value="CAK4033267.1"/>
    <property type="molecule type" value="Genomic_DNA"/>
</dbReference>
<proteinExistence type="inferred from homology"/>
<comment type="similarity">
    <text evidence="8">Belongs to the splicing factor SR family.</text>
</comment>
<evidence type="ECO:0000313" key="12">
    <source>
        <dbReference type="Proteomes" id="UP001296104"/>
    </source>
</evidence>
<evidence type="ECO:0000313" key="11">
    <source>
        <dbReference type="EMBL" id="CAK4033267.1"/>
    </source>
</evidence>
<evidence type="ECO:0000256" key="9">
    <source>
        <dbReference type="SAM" id="MobiDB-lite"/>
    </source>
</evidence>
<keyword evidence="2 8" id="KW-0507">mRNA processing</keyword>
<comment type="subcellular location">
    <subcellularLocation>
        <location evidence="1 8">Nucleus</location>
    </subcellularLocation>
</comment>
<dbReference type="PANTHER" id="PTHR23139">
    <property type="entry name" value="RNA-BINDING PROTEIN"/>
    <property type="match status" value="1"/>
</dbReference>
<dbReference type="InterPro" id="IPR012677">
    <property type="entry name" value="Nucleotide-bd_a/b_plait_sf"/>
</dbReference>
<evidence type="ECO:0000256" key="6">
    <source>
        <dbReference type="ARBA" id="ARBA00023242"/>
    </source>
</evidence>
<feature type="compositionally biased region" description="Basic and acidic residues" evidence="9">
    <location>
        <begin position="8"/>
        <end position="28"/>
    </location>
</feature>
<keyword evidence="6 8" id="KW-0539">Nucleus</keyword>